<dbReference type="Proteomes" id="UP000215595">
    <property type="component" value="Unassembled WGS sequence"/>
</dbReference>
<sequence>MSIVLARRLRGFHDLLEMALRDERARPRPDDRTVAGIKKKKLAIKDRLAVFDGRQMPSASR</sequence>
<gene>
    <name evidence="1" type="ORF">B7Z01_00655</name>
</gene>
<organism evidence="1 2">
    <name type="scientific">Brevundimonas subvibrioides</name>
    <dbReference type="NCBI Taxonomy" id="74313"/>
    <lineage>
        <taxon>Bacteria</taxon>
        <taxon>Pseudomonadati</taxon>
        <taxon>Pseudomonadota</taxon>
        <taxon>Alphaproteobacteria</taxon>
        <taxon>Caulobacterales</taxon>
        <taxon>Caulobacteraceae</taxon>
        <taxon>Brevundimonas</taxon>
    </lineage>
</organism>
<dbReference type="EMBL" id="NCEB01000001">
    <property type="protein sequence ID" value="OYX36191.1"/>
    <property type="molecule type" value="Genomic_DNA"/>
</dbReference>
<protein>
    <recommendedName>
        <fullName evidence="3">DUF465 domain-containing protein</fullName>
    </recommendedName>
</protein>
<dbReference type="AlphaFoldDB" id="A0A258FUM0"/>
<evidence type="ECO:0000313" key="2">
    <source>
        <dbReference type="Proteomes" id="UP000215595"/>
    </source>
</evidence>
<name>A0A258FUM0_9CAUL</name>
<dbReference type="InterPro" id="IPR007420">
    <property type="entry name" value="DUF465"/>
</dbReference>
<proteinExistence type="predicted"/>
<dbReference type="Pfam" id="PF04325">
    <property type="entry name" value="DUF465"/>
    <property type="match status" value="1"/>
</dbReference>
<evidence type="ECO:0008006" key="3">
    <source>
        <dbReference type="Google" id="ProtNLM"/>
    </source>
</evidence>
<accession>A0A258FUM0</accession>
<evidence type="ECO:0000313" key="1">
    <source>
        <dbReference type="EMBL" id="OYX36191.1"/>
    </source>
</evidence>
<reference evidence="1 2" key="1">
    <citation type="submission" date="2017-03" db="EMBL/GenBank/DDBJ databases">
        <title>Lifting the veil on microbial sulfur biogeochemistry in mining wastewaters.</title>
        <authorList>
            <person name="Kantor R.S."/>
            <person name="Colenbrander Nelson T."/>
            <person name="Marshall S."/>
            <person name="Bennett D."/>
            <person name="Apte S."/>
            <person name="Camacho D."/>
            <person name="Thomas B.C."/>
            <person name="Warren L.A."/>
            <person name="Banfield J.F."/>
        </authorList>
    </citation>
    <scope>NUCLEOTIDE SEQUENCE [LARGE SCALE GENOMIC DNA]</scope>
    <source>
        <strain evidence="1">32-69-9</strain>
    </source>
</reference>
<comment type="caution">
    <text evidence="1">The sequence shown here is derived from an EMBL/GenBank/DDBJ whole genome shotgun (WGS) entry which is preliminary data.</text>
</comment>